<feature type="domain" description="DUF3658" evidence="2">
    <location>
        <begin position="148"/>
        <end position="255"/>
    </location>
</feature>
<dbReference type="Pfam" id="PF12395">
    <property type="entry name" value="DUF3658"/>
    <property type="match status" value="1"/>
</dbReference>
<evidence type="ECO:0000313" key="4">
    <source>
        <dbReference type="Proteomes" id="UP001597295"/>
    </source>
</evidence>
<protein>
    <submittedName>
        <fullName evidence="3">DUF3658 domain-containing protein</fullName>
    </submittedName>
</protein>
<sequence>MTKPLLHVTFHPSAALSLREALNAAGRADKVVTASDDFSFGPLDPLDPVERGDWVAEELGFSDWVDAAIDTDAAFKASRDPDVLPVAWFSRRDVQSYMGFLAWLGGQGDAPCAIVDLTEVEVDDLGVSLLVISPSLLTAESILDGKLLEQARPLTAEERTRYLAEWNELKADNAPLRVLGDEGILSAPIDGFDPLLLSCAGIEWRSMAGVLIEAIEAAQQGDLHRTSGDLFLMARLYRLIEEGELDGRGDLLNLHEGEVKAAALVH</sequence>
<dbReference type="RefSeq" id="WP_379876810.1">
    <property type="nucleotide sequence ID" value="NZ_JBHUIP010000012.1"/>
</dbReference>
<keyword evidence="4" id="KW-1185">Reference proteome</keyword>
<accession>A0ABW5DSG5</accession>
<dbReference type="Proteomes" id="UP001597295">
    <property type="component" value="Unassembled WGS sequence"/>
</dbReference>
<dbReference type="Pfam" id="PF08874">
    <property type="entry name" value="DUF1835"/>
    <property type="match status" value="1"/>
</dbReference>
<comment type="caution">
    <text evidence="3">The sequence shown here is derived from an EMBL/GenBank/DDBJ whole genome shotgun (WGS) entry which is preliminary data.</text>
</comment>
<evidence type="ECO:0000259" key="2">
    <source>
        <dbReference type="Pfam" id="PF12395"/>
    </source>
</evidence>
<gene>
    <name evidence="3" type="ORF">ACFSM5_12765</name>
</gene>
<reference evidence="4" key="1">
    <citation type="journal article" date="2019" name="Int. J. Syst. Evol. Microbiol.">
        <title>The Global Catalogue of Microorganisms (GCM) 10K type strain sequencing project: providing services to taxonomists for standard genome sequencing and annotation.</title>
        <authorList>
            <consortium name="The Broad Institute Genomics Platform"/>
            <consortium name="The Broad Institute Genome Sequencing Center for Infectious Disease"/>
            <person name="Wu L."/>
            <person name="Ma J."/>
        </authorList>
    </citation>
    <scope>NUCLEOTIDE SEQUENCE [LARGE SCALE GENOMIC DNA]</scope>
    <source>
        <strain evidence="4">CGMCC 1.19062</strain>
    </source>
</reference>
<feature type="domain" description="DUF1835" evidence="1">
    <location>
        <begin position="6"/>
        <end position="57"/>
    </location>
</feature>
<dbReference type="InterPro" id="IPR014973">
    <property type="entry name" value="DUF1835"/>
</dbReference>
<evidence type="ECO:0000259" key="1">
    <source>
        <dbReference type="Pfam" id="PF08874"/>
    </source>
</evidence>
<dbReference type="InterPro" id="IPR022123">
    <property type="entry name" value="DUF3658"/>
</dbReference>
<organism evidence="3 4">
    <name type="scientific">Lacibacterium aquatile</name>
    <dbReference type="NCBI Taxonomy" id="1168082"/>
    <lineage>
        <taxon>Bacteria</taxon>
        <taxon>Pseudomonadati</taxon>
        <taxon>Pseudomonadota</taxon>
        <taxon>Alphaproteobacteria</taxon>
        <taxon>Rhodospirillales</taxon>
        <taxon>Rhodospirillaceae</taxon>
    </lineage>
</organism>
<proteinExistence type="predicted"/>
<evidence type="ECO:0000313" key="3">
    <source>
        <dbReference type="EMBL" id="MFD2263765.1"/>
    </source>
</evidence>
<dbReference type="EMBL" id="JBHUIP010000012">
    <property type="protein sequence ID" value="MFD2263765.1"/>
    <property type="molecule type" value="Genomic_DNA"/>
</dbReference>
<name>A0ABW5DSG5_9PROT</name>